<sequence>VFQGPSVKCLASISISKSVCVAVYQYGNGVFTSKRNRLAFKGKEDRDMEDLSVLNCSLTSYCSFKLMQPKCGFSLVCCSCASISMENFIILAIISSHCHGASKQMK</sequence>
<reference evidence="1" key="2">
    <citation type="journal article" date="2023" name="BMC Genomics">
        <title>Pest status, molecular evolution, and epigenetic factors derived from the genome assembly of Frankliniella fusca, a thysanopteran phytovirus vector.</title>
        <authorList>
            <person name="Catto M.A."/>
            <person name="Labadie P.E."/>
            <person name="Jacobson A.L."/>
            <person name="Kennedy G.G."/>
            <person name="Srinivasan R."/>
            <person name="Hunt B.G."/>
        </authorList>
    </citation>
    <scope>NUCLEOTIDE SEQUENCE</scope>
    <source>
        <strain evidence="1">PL_HMW_Pooled</strain>
    </source>
</reference>
<dbReference type="EMBL" id="JAHWGI010001401">
    <property type="protein sequence ID" value="KAK3929476.1"/>
    <property type="molecule type" value="Genomic_DNA"/>
</dbReference>
<comment type="caution">
    <text evidence="1">The sequence shown here is derived from an EMBL/GenBank/DDBJ whole genome shotgun (WGS) entry which is preliminary data.</text>
</comment>
<keyword evidence="2" id="KW-1185">Reference proteome</keyword>
<evidence type="ECO:0000313" key="2">
    <source>
        <dbReference type="Proteomes" id="UP001219518"/>
    </source>
</evidence>
<dbReference type="Proteomes" id="UP001219518">
    <property type="component" value="Unassembled WGS sequence"/>
</dbReference>
<proteinExistence type="predicted"/>
<feature type="non-terminal residue" evidence="1">
    <location>
        <position position="106"/>
    </location>
</feature>
<gene>
    <name evidence="1" type="ORF">KUF71_003483</name>
</gene>
<name>A0AAE1HZP2_9NEOP</name>
<organism evidence="1 2">
    <name type="scientific">Frankliniella fusca</name>
    <dbReference type="NCBI Taxonomy" id="407009"/>
    <lineage>
        <taxon>Eukaryota</taxon>
        <taxon>Metazoa</taxon>
        <taxon>Ecdysozoa</taxon>
        <taxon>Arthropoda</taxon>
        <taxon>Hexapoda</taxon>
        <taxon>Insecta</taxon>
        <taxon>Pterygota</taxon>
        <taxon>Neoptera</taxon>
        <taxon>Paraneoptera</taxon>
        <taxon>Thysanoptera</taxon>
        <taxon>Terebrantia</taxon>
        <taxon>Thripoidea</taxon>
        <taxon>Thripidae</taxon>
        <taxon>Frankliniella</taxon>
    </lineage>
</organism>
<dbReference type="AlphaFoldDB" id="A0AAE1HZP2"/>
<evidence type="ECO:0000313" key="1">
    <source>
        <dbReference type="EMBL" id="KAK3929476.1"/>
    </source>
</evidence>
<protein>
    <submittedName>
        <fullName evidence="1">3-isopropylmalate dehydrogenase</fullName>
    </submittedName>
</protein>
<reference evidence="1" key="1">
    <citation type="submission" date="2021-07" db="EMBL/GenBank/DDBJ databases">
        <authorList>
            <person name="Catto M.A."/>
            <person name="Jacobson A."/>
            <person name="Kennedy G."/>
            <person name="Labadie P."/>
            <person name="Hunt B.G."/>
            <person name="Srinivasan R."/>
        </authorList>
    </citation>
    <scope>NUCLEOTIDE SEQUENCE</scope>
    <source>
        <strain evidence="1">PL_HMW_Pooled</strain>
        <tissue evidence="1">Head</tissue>
    </source>
</reference>
<accession>A0AAE1HZP2</accession>